<dbReference type="PANTHER" id="PTHR30595:SF6">
    <property type="entry name" value="SCHLAFEN ALBA-2 DOMAIN-CONTAINING PROTEIN"/>
    <property type="match status" value="1"/>
</dbReference>
<dbReference type="PANTHER" id="PTHR30595">
    <property type="entry name" value="GLPR-RELATED TRANSCRIPTIONAL REPRESSOR"/>
    <property type="match status" value="1"/>
</dbReference>
<keyword evidence="2" id="KW-1185">Reference proteome</keyword>
<protein>
    <submittedName>
        <fullName evidence="1">Transcriptional regulator</fullName>
    </submittedName>
</protein>
<dbReference type="Pfam" id="PF13749">
    <property type="entry name" value="HATPase_c_4"/>
    <property type="match status" value="1"/>
</dbReference>
<accession>A0A176S1H3</accession>
<sequence>MRPTYQDFESRGNNVMIEIYDNRIEISNPGKPIITVDRFIDEYQSRNEKLADLMRRLHICEEKGSGIDKALIEIEANKLPALDIRVGETRTTVSMQALKSFSEMNKSERIQACYQHCCLKYVMSEMMTNQSFRERLGISDAKTDKEAVSRTIAATLEQNIIRLNDPENSSRSAKYVPHWS</sequence>
<comment type="caution">
    <text evidence="1">The sequence shown here is derived from an EMBL/GenBank/DDBJ whole genome shotgun (WGS) entry which is preliminary data.</text>
</comment>
<dbReference type="EMBL" id="LUTY01001313">
    <property type="protein sequence ID" value="OAD21893.1"/>
    <property type="molecule type" value="Genomic_DNA"/>
</dbReference>
<organism evidence="1 2">
    <name type="scientific">Candidatus Thiomargarita nelsonii</name>
    <dbReference type="NCBI Taxonomy" id="1003181"/>
    <lineage>
        <taxon>Bacteria</taxon>
        <taxon>Pseudomonadati</taxon>
        <taxon>Pseudomonadota</taxon>
        <taxon>Gammaproteobacteria</taxon>
        <taxon>Thiotrichales</taxon>
        <taxon>Thiotrichaceae</taxon>
        <taxon>Thiomargarita</taxon>
    </lineage>
</organism>
<evidence type="ECO:0000313" key="2">
    <source>
        <dbReference type="Proteomes" id="UP000076962"/>
    </source>
</evidence>
<dbReference type="Proteomes" id="UP000076962">
    <property type="component" value="Unassembled WGS sequence"/>
</dbReference>
<evidence type="ECO:0000313" key="1">
    <source>
        <dbReference type="EMBL" id="OAD21893.1"/>
    </source>
</evidence>
<reference evidence="1 2" key="1">
    <citation type="submission" date="2016-05" db="EMBL/GenBank/DDBJ databases">
        <title>Single-cell genome of chain-forming Candidatus Thiomargarita nelsonii and comparison to other large sulfur-oxidizing bacteria.</title>
        <authorList>
            <person name="Winkel M."/>
            <person name="Salman V."/>
            <person name="Woyke T."/>
            <person name="Schulz-Vogt H."/>
            <person name="Richter M."/>
            <person name="Flood B."/>
            <person name="Bailey J."/>
            <person name="Amann R."/>
            <person name="Mussmann M."/>
        </authorList>
    </citation>
    <scope>NUCLEOTIDE SEQUENCE [LARGE SCALE GENOMIC DNA]</scope>
    <source>
        <strain evidence="1 2">THI036</strain>
    </source>
</reference>
<proteinExistence type="predicted"/>
<gene>
    <name evidence="1" type="ORF">THIOM_002330</name>
</gene>
<dbReference type="InterPro" id="IPR038475">
    <property type="entry name" value="RecG_C_sf"/>
</dbReference>
<dbReference type="Gene3D" id="3.30.565.60">
    <property type="match status" value="1"/>
</dbReference>
<dbReference type="AlphaFoldDB" id="A0A176S1H3"/>
<name>A0A176S1H3_9GAMM</name>